<protein>
    <submittedName>
        <fullName evidence="4">Putative receptor-mediated endocytosis</fullName>
    </submittedName>
</protein>
<feature type="transmembrane region" description="Helical" evidence="1">
    <location>
        <begin position="61"/>
        <end position="81"/>
    </location>
</feature>
<name>A0A147BLQ6_IXORI</name>
<keyword evidence="1" id="KW-0812">Transmembrane</keyword>
<organism evidence="4">
    <name type="scientific">Ixodes ricinus</name>
    <name type="common">Common tick</name>
    <name type="synonym">Acarus ricinus</name>
    <dbReference type="NCBI Taxonomy" id="34613"/>
    <lineage>
        <taxon>Eukaryota</taxon>
        <taxon>Metazoa</taxon>
        <taxon>Ecdysozoa</taxon>
        <taxon>Arthropoda</taxon>
        <taxon>Chelicerata</taxon>
        <taxon>Arachnida</taxon>
        <taxon>Acari</taxon>
        <taxon>Parasitiformes</taxon>
        <taxon>Ixodida</taxon>
        <taxon>Ixodoidea</taxon>
        <taxon>Ixodidae</taxon>
        <taxon>Ixodinae</taxon>
        <taxon>Ixodes</taxon>
    </lineage>
</organism>
<proteinExistence type="predicted"/>
<feature type="domain" description="Acyltransferase 3" evidence="3">
    <location>
        <begin position="28"/>
        <end position="293"/>
    </location>
</feature>
<evidence type="ECO:0000256" key="2">
    <source>
        <dbReference type="SAM" id="SignalP"/>
    </source>
</evidence>
<dbReference type="InterPro" id="IPR052728">
    <property type="entry name" value="O2_lipid_transport_reg"/>
</dbReference>
<dbReference type="AlphaFoldDB" id="A0A147BLQ6"/>
<keyword evidence="4" id="KW-0675">Receptor</keyword>
<feature type="transmembrane region" description="Helical" evidence="1">
    <location>
        <begin position="242"/>
        <end position="263"/>
    </location>
</feature>
<reference evidence="4" key="1">
    <citation type="journal article" date="2018" name="PLoS Negl. Trop. Dis.">
        <title>Sialome diversity of ticks revealed by RNAseq of single tick salivary glands.</title>
        <authorList>
            <person name="Perner J."/>
            <person name="Kropackova S."/>
            <person name="Kopacek P."/>
            <person name="Ribeiro J.M."/>
        </authorList>
    </citation>
    <scope>NUCLEOTIDE SEQUENCE</scope>
    <source>
        <strain evidence="4">Siblings of single egg batch collected in Ceske Budejovice</strain>
        <tissue evidence="4">Salivary glands</tissue>
    </source>
</reference>
<evidence type="ECO:0000259" key="3">
    <source>
        <dbReference type="Pfam" id="PF01757"/>
    </source>
</evidence>
<evidence type="ECO:0000313" key="4">
    <source>
        <dbReference type="EMBL" id="JAR91718.1"/>
    </source>
</evidence>
<feature type="chain" id="PRO_5007542592" evidence="2">
    <location>
        <begin position="21"/>
        <end position="367"/>
    </location>
</feature>
<feature type="transmembrane region" description="Helical" evidence="1">
    <location>
        <begin position="209"/>
        <end position="230"/>
    </location>
</feature>
<feature type="non-terminal residue" evidence="4">
    <location>
        <position position="1"/>
    </location>
</feature>
<feature type="transmembrane region" description="Helical" evidence="1">
    <location>
        <begin position="133"/>
        <end position="154"/>
    </location>
</feature>
<sequence length="367" mass="42438">ATIPLFFMIMCIYLLPLVASGPDSKSFFAKFDREINNHWWALLLQVRNFRKEITFSILPHVWYLSADFQLFVVSLVVILIFRRSPIWSTFMFTLLSIIGCSVSAWQVVNTHLTPFLVAMSEDLSILVDTMNEYYALPFYHAVCCFSGCITFLLVERCRQFHMSKAVQVCMWCFALVCGFSCLFTKVLWYRSRIPTTEFGKVCFAFFDRILWSVCVAWITFACSTGRGGILNSFLSLKAFVPLARLSFGVYLIHSPFYLLMFHISRERIFFSHFTMVSLFFSVLVWSYLLSYLLFVLCEAPTGRLEKIVFMHDSFKESMKSSTTNGMNPQHPDASPIEKYPNIMLVDNYMIHGKTSDLNSNEPLCCHL</sequence>
<dbReference type="GO" id="GO:0016747">
    <property type="term" value="F:acyltransferase activity, transferring groups other than amino-acyl groups"/>
    <property type="evidence" value="ECO:0007669"/>
    <property type="project" value="InterPro"/>
</dbReference>
<feature type="signal peptide" evidence="2">
    <location>
        <begin position="1"/>
        <end position="20"/>
    </location>
</feature>
<evidence type="ECO:0000256" key="1">
    <source>
        <dbReference type="SAM" id="Phobius"/>
    </source>
</evidence>
<dbReference type="EMBL" id="GEGO01003686">
    <property type="protein sequence ID" value="JAR91718.1"/>
    <property type="molecule type" value="Transcribed_RNA"/>
</dbReference>
<keyword evidence="2" id="KW-0732">Signal</keyword>
<accession>A0A147BLQ6</accession>
<feature type="transmembrane region" description="Helical" evidence="1">
    <location>
        <begin position="166"/>
        <end position="189"/>
    </location>
</feature>
<keyword evidence="1" id="KW-0472">Membrane</keyword>
<dbReference type="PANTHER" id="PTHR11161:SF0">
    <property type="entry name" value="O-ACYLTRANSFERASE LIKE PROTEIN"/>
    <property type="match status" value="1"/>
</dbReference>
<keyword evidence="1" id="KW-1133">Transmembrane helix</keyword>
<feature type="transmembrane region" description="Helical" evidence="1">
    <location>
        <begin position="88"/>
        <end position="108"/>
    </location>
</feature>
<dbReference type="Pfam" id="PF01757">
    <property type="entry name" value="Acyl_transf_3"/>
    <property type="match status" value="1"/>
</dbReference>
<feature type="transmembrane region" description="Helical" evidence="1">
    <location>
        <begin position="269"/>
        <end position="296"/>
    </location>
</feature>
<dbReference type="InterPro" id="IPR002656">
    <property type="entry name" value="Acyl_transf_3_dom"/>
</dbReference>
<dbReference type="PANTHER" id="PTHR11161">
    <property type="entry name" value="O-ACYLTRANSFERASE"/>
    <property type="match status" value="1"/>
</dbReference>